<dbReference type="RefSeq" id="WP_119525803.1">
    <property type="nucleotide sequence ID" value="NZ_NRHC01000146.1"/>
</dbReference>
<dbReference type="AlphaFoldDB" id="A0A3A1Y192"/>
<keyword evidence="3" id="KW-0238">DNA-binding</keyword>
<dbReference type="Proteomes" id="UP000265691">
    <property type="component" value="Unassembled WGS sequence"/>
</dbReference>
<dbReference type="InterPro" id="IPR044946">
    <property type="entry name" value="Restrct_endonuc_typeI_TRD_sf"/>
</dbReference>
<gene>
    <name evidence="5" type="ORF">CKF54_07890</name>
</gene>
<evidence type="ECO:0000313" key="6">
    <source>
        <dbReference type="Proteomes" id="UP000265691"/>
    </source>
</evidence>
<reference evidence="5 6" key="1">
    <citation type="submission" date="2017-08" db="EMBL/GenBank/DDBJ databases">
        <title>Reclassification of Bisgaard taxon 37 and 44.</title>
        <authorList>
            <person name="Christensen H."/>
        </authorList>
    </citation>
    <scope>NUCLEOTIDE SEQUENCE [LARGE SCALE GENOMIC DNA]</scope>
    <source>
        <strain evidence="5 6">B96_3</strain>
    </source>
</reference>
<dbReference type="Gene3D" id="1.10.287.1120">
    <property type="entry name" value="Bipartite methylase S protein"/>
    <property type="match status" value="1"/>
</dbReference>
<evidence type="ECO:0000259" key="4">
    <source>
        <dbReference type="Pfam" id="PF01420"/>
    </source>
</evidence>
<keyword evidence="6" id="KW-1185">Reference proteome</keyword>
<evidence type="ECO:0000256" key="2">
    <source>
        <dbReference type="ARBA" id="ARBA00022747"/>
    </source>
</evidence>
<dbReference type="PANTHER" id="PTHR30408">
    <property type="entry name" value="TYPE-1 RESTRICTION ENZYME ECOKI SPECIFICITY PROTEIN"/>
    <property type="match status" value="1"/>
</dbReference>
<dbReference type="OrthoDB" id="9798929at2"/>
<protein>
    <recommendedName>
        <fullName evidence="4">Type I restriction modification DNA specificity domain-containing protein</fullName>
    </recommendedName>
</protein>
<dbReference type="EMBL" id="NRHC01000146">
    <property type="protein sequence ID" value="RIY31059.1"/>
    <property type="molecule type" value="Genomic_DNA"/>
</dbReference>
<dbReference type="PANTHER" id="PTHR30408:SF12">
    <property type="entry name" value="TYPE I RESTRICTION ENZYME MJAVIII SPECIFICITY SUBUNIT"/>
    <property type="match status" value="1"/>
</dbReference>
<name>A0A3A1Y192_9GAMM</name>
<dbReference type="InterPro" id="IPR052021">
    <property type="entry name" value="Type-I_RS_S_subunit"/>
</dbReference>
<feature type="domain" description="Type I restriction modification DNA specificity" evidence="4">
    <location>
        <begin position="232"/>
        <end position="388"/>
    </location>
</feature>
<sequence>MTLPDYTDLTLKEKEELRQRTVLRPPLRFPGFTQPWRTDRVKNVFDKITRGKVLSARLVRSTPDEEYKYPVYSSQTKNYGILGWYNQYLYEDVITWTTDGAYAGEVKFRKGKFYNTNVSGVLMSNSGLCNNCMAEAINKLTKLYITNGVYEKLMNKNMGEVLFTYPEEPEEQKKLSKLFAELDKSIRIAEELYEQTFNIRKGLIERMFTLKDGIPLLCFPEFYHGDDKESQKWQTKKVKEVVTFYNSAKKSLSEKERIPGTTPYLGSNNVQDYVEGYTHDGENVVLSRLGANDLLNYPVRITKGKIWANDHVHVIRGNEGVVENSFLAAFLRGLNFHPICVGGTRPQLNRKGLEEVNVSFPAYEEQEKIGKLFMDFQDLLEAYEKRIKLLKLRKKALLQQMFC</sequence>
<dbReference type="GO" id="GO:0003677">
    <property type="term" value="F:DNA binding"/>
    <property type="evidence" value="ECO:0007669"/>
    <property type="project" value="UniProtKB-KW"/>
</dbReference>
<evidence type="ECO:0000256" key="3">
    <source>
        <dbReference type="ARBA" id="ARBA00023125"/>
    </source>
</evidence>
<comment type="similarity">
    <text evidence="1">Belongs to the type-I restriction system S methylase family.</text>
</comment>
<keyword evidence="2" id="KW-0680">Restriction system</keyword>
<dbReference type="GO" id="GO:0009307">
    <property type="term" value="P:DNA restriction-modification system"/>
    <property type="evidence" value="ECO:0007669"/>
    <property type="project" value="UniProtKB-KW"/>
</dbReference>
<feature type="domain" description="Type I restriction modification DNA specificity" evidence="4">
    <location>
        <begin position="35"/>
        <end position="194"/>
    </location>
</feature>
<comment type="caution">
    <text evidence="5">The sequence shown here is derived from an EMBL/GenBank/DDBJ whole genome shotgun (WGS) entry which is preliminary data.</text>
</comment>
<evidence type="ECO:0000256" key="1">
    <source>
        <dbReference type="ARBA" id="ARBA00010923"/>
    </source>
</evidence>
<evidence type="ECO:0000313" key="5">
    <source>
        <dbReference type="EMBL" id="RIY31059.1"/>
    </source>
</evidence>
<organism evidence="5 6">
    <name type="scientific">Psittacicella hinzii</name>
    <dbReference type="NCBI Taxonomy" id="2028575"/>
    <lineage>
        <taxon>Bacteria</taxon>
        <taxon>Pseudomonadati</taxon>
        <taxon>Pseudomonadota</taxon>
        <taxon>Gammaproteobacteria</taxon>
        <taxon>Pasteurellales</taxon>
        <taxon>Psittacicellaceae</taxon>
        <taxon>Psittacicella</taxon>
    </lineage>
</organism>
<dbReference type="CDD" id="cd17255">
    <property type="entry name" value="RMtype1_S_Fco49512ORF2615P-TRD2-CR2_like"/>
    <property type="match status" value="1"/>
</dbReference>
<dbReference type="InterPro" id="IPR000055">
    <property type="entry name" value="Restrct_endonuc_typeI_TRD"/>
</dbReference>
<accession>A0A3A1Y192</accession>
<dbReference type="SUPFAM" id="SSF116734">
    <property type="entry name" value="DNA methylase specificity domain"/>
    <property type="match status" value="2"/>
</dbReference>
<dbReference type="Pfam" id="PF01420">
    <property type="entry name" value="Methylase_S"/>
    <property type="match status" value="2"/>
</dbReference>
<proteinExistence type="inferred from homology"/>
<dbReference type="Gene3D" id="3.90.220.20">
    <property type="entry name" value="DNA methylase specificity domains"/>
    <property type="match status" value="2"/>
</dbReference>